<dbReference type="GO" id="GO:0003700">
    <property type="term" value="F:DNA-binding transcription factor activity"/>
    <property type="evidence" value="ECO:0007669"/>
    <property type="project" value="InterPro"/>
</dbReference>
<dbReference type="PANTHER" id="PTHR46796">
    <property type="entry name" value="HTH-TYPE TRANSCRIPTIONAL ACTIVATOR RHAS-RELATED"/>
    <property type="match status" value="1"/>
</dbReference>
<evidence type="ECO:0000313" key="6">
    <source>
        <dbReference type="EMBL" id="PQJ66995.1"/>
    </source>
</evidence>
<dbReference type="InterPro" id="IPR020449">
    <property type="entry name" value="Tscrpt_reg_AraC-type_HTH"/>
</dbReference>
<sequence length="278" mass="31120">MGLDKEKADYITSNAFNGIEYVNADFTKQTFSKHVHEGYTIGVIEQGAQRFFRSGANHIAGQDSIILVNADDVHTGESATTEGWRYKAIYPTPDHFEKISQDLLGSASLTPYFRDSVINDKKISSQLRLIFDQIENGASTLLIETLIYSTLLSLSSTYGKSVSLPKDSQTNRSKLSLAKAYLDEYPEHDVSLERLAQLAGCTKFHFVRQFGKTYGISPHAYQVQVRLIKAKQLLKAGSSVVDTAIDCGFHDQSHFSRHFKRALGTTPKQFQQAILYNH</sequence>
<organism evidence="6 7">
    <name type="scientific">Photobacterium angustum</name>
    <dbReference type="NCBI Taxonomy" id="661"/>
    <lineage>
        <taxon>Bacteria</taxon>
        <taxon>Pseudomonadati</taxon>
        <taxon>Pseudomonadota</taxon>
        <taxon>Gammaproteobacteria</taxon>
        <taxon>Vibrionales</taxon>
        <taxon>Vibrionaceae</taxon>
        <taxon>Photobacterium</taxon>
    </lineage>
</organism>
<dbReference type="InterPro" id="IPR037923">
    <property type="entry name" value="HTH-like"/>
</dbReference>
<dbReference type="SUPFAM" id="SSF46689">
    <property type="entry name" value="Homeodomain-like"/>
    <property type="match status" value="2"/>
</dbReference>
<dbReference type="EMBL" id="MSCJ01000001">
    <property type="protein sequence ID" value="PQJ66995.1"/>
    <property type="molecule type" value="Genomic_DNA"/>
</dbReference>
<dbReference type="Pfam" id="PF02311">
    <property type="entry name" value="AraC_binding"/>
    <property type="match status" value="1"/>
</dbReference>
<dbReference type="OrthoDB" id="9809338at2"/>
<dbReference type="InterPro" id="IPR009057">
    <property type="entry name" value="Homeodomain-like_sf"/>
</dbReference>
<dbReference type="PROSITE" id="PS01124">
    <property type="entry name" value="HTH_ARAC_FAMILY_2"/>
    <property type="match status" value="1"/>
</dbReference>
<name>A0A2S7VYL7_PHOAN</name>
<dbReference type="AlphaFoldDB" id="A0A2S7VYL7"/>
<dbReference type="PROSITE" id="PS00041">
    <property type="entry name" value="HTH_ARAC_FAMILY_1"/>
    <property type="match status" value="1"/>
</dbReference>
<dbReference type="InterPro" id="IPR018060">
    <property type="entry name" value="HTH_AraC"/>
</dbReference>
<evidence type="ECO:0000256" key="4">
    <source>
        <dbReference type="ARBA" id="ARBA00023163"/>
    </source>
</evidence>
<evidence type="ECO:0000259" key="5">
    <source>
        <dbReference type="PROSITE" id="PS01124"/>
    </source>
</evidence>
<dbReference type="InterPro" id="IPR018062">
    <property type="entry name" value="HTH_AraC-typ_CS"/>
</dbReference>
<dbReference type="SMART" id="SM00342">
    <property type="entry name" value="HTH_ARAC"/>
    <property type="match status" value="1"/>
</dbReference>
<evidence type="ECO:0000256" key="2">
    <source>
        <dbReference type="ARBA" id="ARBA00023125"/>
    </source>
</evidence>
<dbReference type="SUPFAM" id="SSF51215">
    <property type="entry name" value="Regulatory protein AraC"/>
    <property type="match status" value="1"/>
</dbReference>
<dbReference type="Pfam" id="PF12833">
    <property type="entry name" value="HTH_18"/>
    <property type="match status" value="1"/>
</dbReference>
<proteinExistence type="predicted"/>
<reference evidence="6 7" key="1">
    <citation type="submission" date="2016-12" db="EMBL/GenBank/DDBJ databases">
        <title>Diversity of luminous bacteria.</title>
        <authorList>
            <person name="Yoshizawa S."/>
            <person name="Kogure K."/>
        </authorList>
    </citation>
    <scope>NUCLEOTIDE SEQUENCE [LARGE SCALE GENOMIC DNA]</scope>
    <source>
        <strain evidence="6 7">LC1-200</strain>
    </source>
</reference>
<dbReference type="GO" id="GO:0043565">
    <property type="term" value="F:sequence-specific DNA binding"/>
    <property type="evidence" value="ECO:0007669"/>
    <property type="project" value="InterPro"/>
</dbReference>
<accession>A0A2S7VYL7</accession>
<feature type="domain" description="HTH araC/xylS-type" evidence="5">
    <location>
        <begin position="176"/>
        <end position="273"/>
    </location>
</feature>
<dbReference type="PANTHER" id="PTHR46796:SF2">
    <property type="entry name" value="TRANSCRIPTIONAL REGULATORY PROTEIN"/>
    <property type="match status" value="1"/>
</dbReference>
<dbReference type="Proteomes" id="UP000238730">
    <property type="component" value="Unassembled WGS sequence"/>
</dbReference>
<keyword evidence="2" id="KW-0238">DNA-binding</keyword>
<protein>
    <submittedName>
        <fullName evidence="6">AraC family transcriptional regulator</fullName>
    </submittedName>
</protein>
<comment type="caution">
    <text evidence="6">The sequence shown here is derived from an EMBL/GenBank/DDBJ whole genome shotgun (WGS) entry which is preliminary data.</text>
</comment>
<evidence type="ECO:0000313" key="7">
    <source>
        <dbReference type="Proteomes" id="UP000238730"/>
    </source>
</evidence>
<keyword evidence="3" id="KW-0010">Activator</keyword>
<keyword evidence="4" id="KW-0804">Transcription</keyword>
<gene>
    <name evidence="6" type="ORF">BTO08_06050</name>
</gene>
<evidence type="ECO:0000256" key="1">
    <source>
        <dbReference type="ARBA" id="ARBA00023015"/>
    </source>
</evidence>
<dbReference type="RefSeq" id="WP_043128659.1">
    <property type="nucleotide sequence ID" value="NZ_MSCJ01000001.1"/>
</dbReference>
<dbReference type="PRINTS" id="PR00032">
    <property type="entry name" value="HTHARAC"/>
</dbReference>
<evidence type="ECO:0000256" key="3">
    <source>
        <dbReference type="ARBA" id="ARBA00023159"/>
    </source>
</evidence>
<dbReference type="InterPro" id="IPR050204">
    <property type="entry name" value="AraC_XylS_family_regulators"/>
</dbReference>
<keyword evidence="1" id="KW-0805">Transcription regulation</keyword>
<dbReference type="InterPro" id="IPR003313">
    <property type="entry name" value="AraC-bd"/>
</dbReference>
<dbReference type="Gene3D" id="1.10.10.60">
    <property type="entry name" value="Homeodomain-like"/>
    <property type="match status" value="2"/>
</dbReference>